<evidence type="ECO:0000313" key="2">
    <source>
        <dbReference type="Proteomes" id="UP000789860"/>
    </source>
</evidence>
<organism evidence="1 2">
    <name type="scientific">Scutellospora calospora</name>
    <dbReference type="NCBI Taxonomy" id="85575"/>
    <lineage>
        <taxon>Eukaryota</taxon>
        <taxon>Fungi</taxon>
        <taxon>Fungi incertae sedis</taxon>
        <taxon>Mucoromycota</taxon>
        <taxon>Glomeromycotina</taxon>
        <taxon>Glomeromycetes</taxon>
        <taxon>Diversisporales</taxon>
        <taxon>Gigasporaceae</taxon>
        <taxon>Scutellospora</taxon>
    </lineage>
</organism>
<gene>
    <name evidence="1" type="ORF">SCALOS_LOCUS1212</name>
</gene>
<proteinExistence type="predicted"/>
<name>A0ACA9K500_9GLOM</name>
<protein>
    <submittedName>
        <fullName evidence="1">4287_t:CDS:1</fullName>
    </submittedName>
</protein>
<dbReference type="EMBL" id="CAJVPM010000774">
    <property type="protein sequence ID" value="CAG8451748.1"/>
    <property type="molecule type" value="Genomic_DNA"/>
</dbReference>
<keyword evidence="2" id="KW-1185">Reference proteome</keyword>
<reference evidence="1" key="1">
    <citation type="submission" date="2021-06" db="EMBL/GenBank/DDBJ databases">
        <authorList>
            <person name="Kallberg Y."/>
            <person name="Tangrot J."/>
            <person name="Rosling A."/>
        </authorList>
    </citation>
    <scope>NUCLEOTIDE SEQUENCE</scope>
    <source>
        <strain evidence="1">AU212A</strain>
    </source>
</reference>
<evidence type="ECO:0000313" key="1">
    <source>
        <dbReference type="EMBL" id="CAG8451748.1"/>
    </source>
</evidence>
<dbReference type="Proteomes" id="UP000789860">
    <property type="component" value="Unassembled WGS sequence"/>
</dbReference>
<feature type="non-terminal residue" evidence="1">
    <location>
        <position position="107"/>
    </location>
</feature>
<sequence>MQFITYYYYEKEKLENYEFNEKLQDIQTKFEDIYLYTYYPLSTIEYSSNNNEIIVDTETDTLMFEDHVDDFFKYAVKQIHASKNDLLHEIKQYLEKQIAIRTTNIFE</sequence>
<accession>A0ACA9K500</accession>
<comment type="caution">
    <text evidence="1">The sequence shown here is derived from an EMBL/GenBank/DDBJ whole genome shotgun (WGS) entry which is preliminary data.</text>
</comment>